<organism evidence="1 2">
    <name type="scientific">Phaseolus angularis</name>
    <name type="common">Azuki bean</name>
    <name type="synonym">Vigna angularis</name>
    <dbReference type="NCBI Taxonomy" id="3914"/>
    <lineage>
        <taxon>Eukaryota</taxon>
        <taxon>Viridiplantae</taxon>
        <taxon>Streptophyta</taxon>
        <taxon>Embryophyta</taxon>
        <taxon>Tracheophyta</taxon>
        <taxon>Spermatophyta</taxon>
        <taxon>Magnoliopsida</taxon>
        <taxon>eudicotyledons</taxon>
        <taxon>Gunneridae</taxon>
        <taxon>Pentapetalae</taxon>
        <taxon>rosids</taxon>
        <taxon>fabids</taxon>
        <taxon>Fabales</taxon>
        <taxon>Fabaceae</taxon>
        <taxon>Papilionoideae</taxon>
        <taxon>50 kb inversion clade</taxon>
        <taxon>NPAAA clade</taxon>
        <taxon>indigoferoid/millettioid clade</taxon>
        <taxon>Phaseoleae</taxon>
        <taxon>Vigna</taxon>
    </lineage>
</organism>
<protein>
    <submittedName>
        <fullName evidence="1">Uncharacterized protein</fullName>
    </submittedName>
</protein>
<reference evidence="1 2" key="1">
    <citation type="submission" date="2020-05" db="EMBL/GenBank/DDBJ databases">
        <title>Vigna angularis (adzuki bean) Var. LongXiaoDou No. 4 denovo assembly.</title>
        <authorList>
            <person name="Xiang H."/>
        </authorList>
    </citation>
    <scope>NUCLEOTIDE SEQUENCE [LARGE SCALE GENOMIC DNA]</scope>
    <source>
        <tissue evidence="1">Leaf</tissue>
    </source>
</reference>
<dbReference type="AlphaFoldDB" id="A0A8T0JPL7"/>
<name>A0A8T0JPL7_PHAAN</name>
<sequence length="86" mass="9961">MSSENLVASVLLVRRPVVIPKIDPVVYAFQEFSGKGDYQIDYVPAPRFTEADKNNDKREKRSIFGRHKNGVVWGRKKLKKKENKKN</sequence>
<dbReference type="Proteomes" id="UP000743370">
    <property type="component" value="Unassembled WGS sequence"/>
</dbReference>
<evidence type="ECO:0000313" key="2">
    <source>
        <dbReference type="Proteomes" id="UP000743370"/>
    </source>
</evidence>
<evidence type="ECO:0000313" key="1">
    <source>
        <dbReference type="EMBL" id="KAG2380162.1"/>
    </source>
</evidence>
<accession>A0A8T0JPL7</accession>
<dbReference type="EMBL" id="JABFOF010000009">
    <property type="protein sequence ID" value="KAG2380162.1"/>
    <property type="molecule type" value="Genomic_DNA"/>
</dbReference>
<gene>
    <name evidence="1" type="ORF">HKW66_Vig0169410</name>
</gene>
<comment type="caution">
    <text evidence="1">The sequence shown here is derived from an EMBL/GenBank/DDBJ whole genome shotgun (WGS) entry which is preliminary data.</text>
</comment>
<proteinExistence type="predicted"/>